<evidence type="ECO:0000256" key="2">
    <source>
        <dbReference type="ARBA" id="ARBA00022679"/>
    </source>
</evidence>
<dbReference type="GeneTree" id="ENSGT00940000162599"/>
<protein>
    <submittedName>
        <fullName evidence="4">Leucine carboxyl methyltransferase 2</fullName>
    </submittedName>
</protein>
<evidence type="ECO:0000256" key="1">
    <source>
        <dbReference type="ARBA" id="ARBA00022603"/>
    </source>
</evidence>
<dbReference type="FunFam" id="3.40.50.150:FF:001200">
    <property type="match status" value="1"/>
</dbReference>
<reference evidence="4" key="2">
    <citation type="submission" date="2025-08" db="UniProtKB">
        <authorList>
            <consortium name="Ensembl"/>
        </authorList>
    </citation>
    <scope>IDENTIFICATION</scope>
</reference>
<keyword evidence="5" id="KW-1185">Reference proteome</keyword>
<proteinExistence type="predicted"/>
<reference evidence="4" key="3">
    <citation type="submission" date="2025-09" db="UniProtKB">
        <authorList>
            <consortium name="Ensembl"/>
        </authorList>
    </citation>
    <scope>IDENTIFICATION</scope>
</reference>
<dbReference type="Proteomes" id="UP000007635">
    <property type="component" value="Chromosome XVI"/>
</dbReference>
<feature type="region of interest" description="Disordered" evidence="3">
    <location>
        <begin position="135"/>
        <end position="155"/>
    </location>
</feature>
<dbReference type="Gene3D" id="3.40.50.150">
    <property type="entry name" value="Vaccinia Virus protein VP39"/>
    <property type="match status" value="1"/>
</dbReference>
<feature type="region of interest" description="Disordered" evidence="3">
    <location>
        <begin position="269"/>
        <end position="288"/>
    </location>
</feature>
<feature type="compositionally biased region" description="Gly residues" evidence="3">
    <location>
        <begin position="277"/>
        <end position="288"/>
    </location>
</feature>
<evidence type="ECO:0000313" key="4">
    <source>
        <dbReference type="Ensembl" id="ENSGACP00000036364.1"/>
    </source>
</evidence>
<dbReference type="GO" id="GO:0030488">
    <property type="term" value="P:tRNA methylation"/>
    <property type="evidence" value="ECO:0007669"/>
    <property type="project" value="TreeGrafter"/>
</dbReference>
<dbReference type="PANTHER" id="PTHR46529">
    <property type="entry name" value="TRNA WYBUTOSINE-SYNTHESIZING PROTEIN 4"/>
    <property type="match status" value="1"/>
</dbReference>
<evidence type="ECO:0000256" key="3">
    <source>
        <dbReference type="SAM" id="MobiDB-lite"/>
    </source>
</evidence>
<dbReference type="SUPFAM" id="SSF53335">
    <property type="entry name" value="S-adenosyl-L-methionine-dependent methyltransferases"/>
    <property type="match status" value="1"/>
</dbReference>
<dbReference type="InterPro" id="IPR007213">
    <property type="entry name" value="Ppm1/Ppm2/Tcmp"/>
</dbReference>
<dbReference type="Ensembl" id="ENSGACT00000082285.1">
    <property type="protein sequence ID" value="ENSGACP00000036364.1"/>
    <property type="gene ID" value="ENSGACG00000009092.2"/>
</dbReference>
<sequence length="288" mass="31119">MPTSSRKKQAKDSAVQGTNDSSVVSKLSAAARRYFHDDFLRHFVCKEARRAPLINRGYYVRWKAVDFCVRRFLHVTKNCPMRQILSLGAGFDSAYFRLHADGALDRAVVFEVDFPDVSRRKAALIASNVTLRDALQPGSAPPAGQSLPSRRSPMAIEDISSPPRVGCRHQLGVEAAAAVALRHVRADASGRSLRPRHAKSFPEAEFNPPRPSAVPGRCGAEATVPGAGKRARDNLCMFGGSFCLCTRGFEMWSLSSGLGAVRVSGYEPLLPRDGARGGETQGGEPGAV</sequence>
<organism evidence="4 5">
    <name type="scientific">Gasterosteus aculeatus aculeatus</name>
    <name type="common">three-spined stickleback</name>
    <dbReference type="NCBI Taxonomy" id="481459"/>
    <lineage>
        <taxon>Eukaryota</taxon>
        <taxon>Metazoa</taxon>
        <taxon>Chordata</taxon>
        <taxon>Craniata</taxon>
        <taxon>Vertebrata</taxon>
        <taxon>Euteleostomi</taxon>
        <taxon>Actinopterygii</taxon>
        <taxon>Neopterygii</taxon>
        <taxon>Teleostei</taxon>
        <taxon>Neoteleostei</taxon>
        <taxon>Acanthomorphata</taxon>
        <taxon>Eupercaria</taxon>
        <taxon>Perciformes</taxon>
        <taxon>Cottioidei</taxon>
        <taxon>Gasterosteales</taxon>
        <taxon>Gasterosteidae</taxon>
        <taxon>Gasterosteus</taxon>
    </lineage>
</organism>
<dbReference type="PANTHER" id="PTHR46529:SF1">
    <property type="entry name" value="TRNA WYBUTOSINE-SYNTHESIZING PROTEIN 4"/>
    <property type="match status" value="1"/>
</dbReference>
<keyword evidence="2" id="KW-0808">Transferase</keyword>
<reference evidence="4 5" key="1">
    <citation type="journal article" date="2021" name="G3 (Bethesda)">
        <title>Improved contiguity of the threespine stickleback genome using long-read sequencing.</title>
        <authorList>
            <person name="Nath S."/>
            <person name="Shaw D.E."/>
            <person name="White M.A."/>
        </authorList>
    </citation>
    <scope>NUCLEOTIDE SEQUENCE [LARGE SCALE GENOMIC DNA]</scope>
    <source>
        <strain evidence="4 5">Lake Benthic</strain>
    </source>
</reference>
<dbReference type="GO" id="GO:0008175">
    <property type="term" value="F:tRNA methyltransferase activity"/>
    <property type="evidence" value="ECO:0007669"/>
    <property type="project" value="TreeGrafter"/>
</dbReference>
<dbReference type="AlphaFoldDB" id="A0AAQ4PC36"/>
<evidence type="ECO:0000313" key="5">
    <source>
        <dbReference type="Proteomes" id="UP000007635"/>
    </source>
</evidence>
<dbReference type="Pfam" id="PF04072">
    <property type="entry name" value="LCM"/>
    <property type="match status" value="1"/>
</dbReference>
<accession>A0AAQ4PC36</accession>
<name>A0AAQ4PC36_GASAC</name>
<feature type="region of interest" description="Disordered" evidence="3">
    <location>
        <begin position="191"/>
        <end position="217"/>
    </location>
</feature>
<dbReference type="InterPro" id="IPR029063">
    <property type="entry name" value="SAM-dependent_MTases_sf"/>
</dbReference>
<keyword evidence="1" id="KW-0489">Methyltransferase</keyword>
<dbReference type="GO" id="GO:0031591">
    <property type="term" value="P:wybutosine biosynthetic process"/>
    <property type="evidence" value="ECO:0007669"/>
    <property type="project" value="TreeGrafter"/>
</dbReference>